<evidence type="ECO:0000256" key="6">
    <source>
        <dbReference type="ARBA" id="ARBA00022679"/>
    </source>
</evidence>
<keyword evidence="5" id="KW-0820">tRNA-binding</keyword>
<evidence type="ECO:0000256" key="13">
    <source>
        <dbReference type="ARBA" id="ARBA00023315"/>
    </source>
</evidence>
<dbReference type="Gene3D" id="3.40.630.30">
    <property type="match status" value="1"/>
</dbReference>
<dbReference type="SUPFAM" id="SSF55729">
    <property type="entry name" value="Acyl-CoA N-acyltransferases (Nat)"/>
    <property type="match status" value="1"/>
</dbReference>
<name>A0A6V3IDZ8_9EUKA</name>
<keyword evidence="13" id="KW-0012">Acyltransferase</keyword>
<dbReference type="GO" id="GO:0033588">
    <property type="term" value="C:elongator holoenzyme complex"/>
    <property type="evidence" value="ECO:0007669"/>
    <property type="project" value="TreeGrafter"/>
</dbReference>
<dbReference type="Pfam" id="PF04055">
    <property type="entry name" value="Radical_SAM"/>
    <property type="match status" value="1"/>
</dbReference>
<evidence type="ECO:0000256" key="8">
    <source>
        <dbReference type="ARBA" id="ARBA00022694"/>
    </source>
</evidence>
<dbReference type="GO" id="GO:0051539">
    <property type="term" value="F:4 iron, 4 sulfur cluster binding"/>
    <property type="evidence" value="ECO:0007669"/>
    <property type="project" value="UniProtKB-KW"/>
</dbReference>
<dbReference type="SFLD" id="SFLDF00344">
    <property type="entry name" value="ELP3-like"/>
    <property type="match status" value="1"/>
</dbReference>
<proteinExistence type="inferred from homology"/>
<dbReference type="GO" id="GO:0106261">
    <property type="term" value="F:tRNA uridine(34) acetyltransferase activity"/>
    <property type="evidence" value="ECO:0007669"/>
    <property type="project" value="UniProtKB-EC"/>
</dbReference>
<keyword evidence="6" id="KW-0808">Transferase</keyword>
<feature type="domain" description="Radical SAM core" evidence="18">
    <location>
        <begin position="135"/>
        <end position="419"/>
    </location>
</feature>
<dbReference type="EMBL" id="HBIV01000337">
    <property type="protein sequence ID" value="CAE0643544.1"/>
    <property type="molecule type" value="Transcribed_RNA"/>
</dbReference>
<dbReference type="SUPFAM" id="SSF102114">
    <property type="entry name" value="Radical SAM enzymes"/>
    <property type="match status" value="1"/>
</dbReference>
<evidence type="ECO:0000259" key="18">
    <source>
        <dbReference type="PROSITE" id="PS51918"/>
    </source>
</evidence>
<dbReference type="InterPro" id="IPR039661">
    <property type="entry name" value="ELP3"/>
</dbReference>
<dbReference type="PROSITE" id="PS51186">
    <property type="entry name" value="GNAT"/>
    <property type="match status" value="1"/>
</dbReference>
<dbReference type="GO" id="GO:0005634">
    <property type="term" value="C:nucleus"/>
    <property type="evidence" value="ECO:0007669"/>
    <property type="project" value="TreeGrafter"/>
</dbReference>
<feature type="transmembrane region" description="Helical" evidence="16">
    <location>
        <begin position="605"/>
        <end position="627"/>
    </location>
</feature>
<comment type="pathway">
    <text evidence="2">tRNA modification.</text>
</comment>
<dbReference type="UniPathway" id="UPA00988"/>
<evidence type="ECO:0000259" key="17">
    <source>
        <dbReference type="PROSITE" id="PS51186"/>
    </source>
</evidence>
<dbReference type="PANTHER" id="PTHR11135:SF2">
    <property type="entry name" value="ELONGATOR COMPLEX PROTEIN 3"/>
    <property type="match status" value="1"/>
</dbReference>
<keyword evidence="7" id="KW-0949">S-adenosyl-L-methionine</keyword>
<evidence type="ECO:0000256" key="12">
    <source>
        <dbReference type="ARBA" id="ARBA00023014"/>
    </source>
</evidence>
<comment type="cofactor">
    <cofactor evidence="1">
        <name>[4Fe-4S] cluster</name>
        <dbReference type="ChEBI" id="CHEBI:49883"/>
    </cofactor>
</comment>
<evidence type="ECO:0000256" key="10">
    <source>
        <dbReference type="ARBA" id="ARBA00022884"/>
    </source>
</evidence>
<accession>A0A6V3IDZ8</accession>
<evidence type="ECO:0000256" key="9">
    <source>
        <dbReference type="ARBA" id="ARBA00022723"/>
    </source>
</evidence>
<evidence type="ECO:0000256" key="3">
    <source>
        <dbReference type="ARBA" id="ARBA00005494"/>
    </source>
</evidence>
<dbReference type="InterPro" id="IPR006638">
    <property type="entry name" value="Elp3/MiaA/NifB-like_rSAM"/>
</dbReference>
<dbReference type="AlphaFoldDB" id="A0A6V3IDZ8"/>
<evidence type="ECO:0000256" key="16">
    <source>
        <dbReference type="SAM" id="Phobius"/>
    </source>
</evidence>
<comment type="catalytic activity">
    <reaction evidence="15">
        <text>uridine(34) in tRNA + acetyl-CoA + S-adenosyl-L-methionine + H2O = 5-(carboxymethyl)uridine(34) in tRNA + 5'-deoxyadenosine + L-methionine + CoA + 2 H(+)</text>
        <dbReference type="Rhea" id="RHEA:61020"/>
        <dbReference type="Rhea" id="RHEA-COMP:10407"/>
        <dbReference type="Rhea" id="RHEA-COMP:11727"/>
        <dbReference type="ChEBI" id="CHEBI:15377"/>
        <dbReference type="ChEBI" id="CHEBI:15378"/>
        <dbReference type="ChEBI" id="CHEBI:17319"/>
        <dbReference type="ChEBI" id="CHEBI:57287"/>
        <dbReference type="ChEBI" id="CHEBI:57288"/>
        <dbReference type="ChEBI" id="CHEBI:57844"/>
        <dbReference type="ChEBI" id="CHEBI:59789"/>
        <dbReference type="ChEBI" id="CHEBI:65315"/>
        <dbReference type="ChEBI" id="CHEBI:74882"/>
        <dbReference type="EC" id="2.3.1.311"/>
    </reaction>
    <physiologicalReaction direction="left-to-right" evidence="15">
        <dbReference type="Rhea" id="RHEA:61021"/>
    </physiologicalReaction>
</comment>
<dbReference type="GO" id="GO:0000049">
    <property type="term" value="F:tRNA binding"/>
    <property type="evidence" value="ECO:0007669"/>
    <property type="project" value="UniProtKB-KW"/>
</dbReference>
<dbReference type="GO" id="GO:0046872">
    <property type="term" value="F:metal ion binding"/>
    <property type="evidence" value="ECO:0007669"/>
    <property type="project" value="UniProtKB-KW"/>
</dbReference>
<dbReference type="SFLD" id="SFLDG01086">
    <property type="entry name" value="elongater_protein-like"/>
    <property type="match status" value="1"/>
</dbReference>
<dbReference type="Pfam" id="PF16199">
    <property type="entry name" value="Radical_SAM_C"/>
    <property type="match status" value="1"/>
</dbReference>
<organism evidence="19">
    <name type="scientific">Lotharella globosa</name>
    <dbReference type="NCBI Taxonomy" id="91324"/>
    <lineage>
        <taxon>Eukaryota</taxon>
        <taxon>Sar</taxon>
        <taxon>Rhizaria</taxon>
        <taxon>Cercozoa</taxon>
        <taxon>Chlorarachniophyceae</taxon>
        <taxon>Lotharella</taxon>
    </lineage>
</organism>
<evidence type="ECO:0000256" key="5">
    <source>
        <dbReference type="ARBA" id="ARBA00022555"/>
    </source>
</evidence>
<comment type="similarity">
    <text evidence="3">Belongs to the ELP3 family.</text>
</comment>
<protein>
    <recommendedName>
        <fullName evidence="14">tRNA carboxymethyluridine synthase</fullName>
        <ecNumber evidence="14">2.3.1.311</ecNumber>
    </recommendedName>
</protein>
<dbReference type="InterPro" id="IPR058240">
    <property type="entry name" value="rSAM_sf"/>
</dbReference>
<dbReference type="InterPro" id="IPR013785">
    <property type="entry name" value="Aldolase_TIM"/>
</dbReference>
<feature type="domain" description="N-acetyltransferase" evidence="17">
    <location>
        <begin position="537"/>
        <end position="603"/>
    </location>
</feature>
<dbReference type="NCBIfam" id="TIGR01211">
    <property type="entry name" value="ELP3"/>
    <property type="match status" value="1"/>
</dbReference>
<evidence type="ECO:0000256" key="1">
    <source>
        <dbReference type="ARBA" id="ARBA00001966"/>
    </source>
</evidence>
<evidence type="ECO:0000256" key="11">
    <source>
        <dbReference type="ARBA" id="ARBA00023004"/>
    </source>
</evidence>
<evidence type="ECO:0000256" key="4">
    <source>
        <dbReference type="ARBA" id="ARBA00022485"/>
    </source>
</evidence>
<gene>
    <name evidence="19" type="ORF">LGLO00237_LOCUS239</name>
</gene>
<dbReference type="SFLD" id="SFLDS00029">
    <property type="entry name" value="Radical_SAM"/>
    <property type="match status" value="1"/>
</dbReference>
<keyword evidence="8" id="KW-0819">tRNA processing</keyword>
<dbReference type="GO" id="GO:0005737">
    <property type="term" value="C:cytoplasm"/>
    <property type="evidence" value="ECO:0007669"/>
    <property type="project" value="TreeGrafter"/>
</dbReference>
<keyword evidence="16" id="KW-0472">Membrane</keyword>
<dbReference type="PANTHER" id="PTHR11135">
    <property type="entry name" value="HISTONE ACETYLTRANSFERASE-RELATED"/>
    <property type="match status" value="1"/>
</dbReference>
<sequence>MCSQGDFKEVIDDIEDISAFDKIFTPDASWMKKEIKTNCVSWLTELLPVDQREKLVPFVYDLATLRMYKDRDDVFEGYKEMRKKHQIMCKKPQMNYVYRILLNKGKIKPNLELEKYMVAKAVRSLSGVLVITVFTSPYPRYGNKIQRFSCKHNCYYCPNEPGLPRSYLSNEPGVRRGKRHGWDPEDQFYARAWTHYLNGHPIDKIEILVLGGTWSEYPRQYQEEFLRDIFWCANVFFDEHPKRAKLSLPEEQKINEKARARIIGLTLETRPDTIDEEEIKRLRYYGCTRVQVGIQHTDDEILKKINRGCYTKDAIKAVRLLKDAGFKIDLHLMPDLPGTTVEKDLKMFDYVLHSPDLQADQWKIYPCQTVPWTMIEKWFKAGTYKPFEPEQLMEVLVKTKAQVHPWIRLNRVIRDIPNEYIMGGNPVTNLRQMVLIRMKELNLRCKCIRCRECKSNRDNVKDAVLKERKYNSSGGLEYFLSFESPDEHIIYGFLRLRLCRPTKPLFAELKDASFVRELHTYGQMRPVGETKQRDPKAKDTQHVGFGKRLMARAEEISREGGFSRIAVIAGIGTREYYRKRGYHLEGTYMVKELPSLVLGLELKSWYIICALIILVASVLLGQTPGVLRS</sequence>
<keyword evidence="11" id="KW-0408">Iron</keyword>
<dbReference type="SMART" id="SM00729">
    <property type="entry name" value="Elp3"/>
    <property type="match status" value="1"/>
</dbReference>
<keyword evidence="12" id="KW-0411">Iron-sulfur</keyword>
<evidence type="ECO:0000256" key="7">
    <source>
        <dbReference type="ARBA" id="ARBA00022691"/>
    </source>
</evidence>
<dbReference type="Gene3D" id="3.20.20.70">
    <property type="entry name" value="Aldolase class I"/>
    <property type="match status" value="1"/>
</dbReference>
<dbReference type="InterPro" id="IPR000182">
    <property type="entry name" value="GNAT_dom"/>
</dbReference>
<dbReference type="GO" id="GO:0002926">
    <property type="term" value="P:tRNA wobble base 5-methoxycarbonylmethyl-2-thiouridinylation"/>
    <property type="evidence" value="ECO:0007669"/>
    <property type="project" value="TreeGrafter"/>
</dbReference>
<dbReference type="PROSITE" id="PS51918">
    <property type="entry name" value="RADICAL_SAM"/>
    <property type="match status" value="1"/>
</dbReference>
<evidence type="ECO:0000256" key="15">
    <source>
        <dbReference type="ARBA" id="ARBA00047372"/>
    </source>
</evidence>
<keyword evidence="16" id="KW-1133">Transmembrane helix</keyword>
<evidence type="ECO:0000313" key="19">
    <source>
        <dbReference type="EMBL" id="CAE0643544.1"/>
    </source>
</evidence>
<dbReference type="InterPro" id="IPR016181">
    <property type="entry name" value="Acyl_CoA_acyltransferase"/>
</dbReference>
<dbReference type="EC" id="2.3.1.311" evidence="14"/>
<reference evidence="19" key="1">
    <citation type="submission" date="2021-01" db="EMBL/GenBank/DDBJ databases">
        <authorList>
            <person name="Corre E."/>
            <person name="Pelletier E."/>
            <person name="Niang G."/>
            <person name="Scheremetjew M."/>
            <person name="Finn R."/>
            <person name="Kale V."/>
            <person name="Holt S."/>
            <person name="Cochrane G."/>
            <person name="Meng A."/>
            <person name="Brown T."/>
            <person name="Cohen L."/>
        </authorList>
    </citation>
    <scope>NUCLEOTIDE SEQUENCE</scope>
    <source>
        <strain evidence="19">CCCM811</strain>
    </source>
</reference>
<evidence type="ECO:0000256" key="14">
    <source>
        <dbReference type="ARBA" id="ARBA00044771"/>
    </source>
</evidence>
<dbReference type="InterPro" id="IPR032432">
    <property type="entry name" value="Radical_SAM_C"/>
</dbReference>
<dbReference type="CDD" id="cd01335">
    <property type="entry name" value="Radical_SAM"/>
    <property type="match status" value="1"/>
</dbReference>
<keyword evidence="16" id="KW-0812">Transmembrane</keyword>
<keyword evidence="10" id="KW-0694">RNA-binding</keyword>
<dbReference type="InterPro" id="IPR034687">
    <property type="entry name" value="ELP3-like"/>
</dbReference>
<keyword evidence="4" id="KW-0004">4Fe-4S</keyword>
<keyword evidence="9" id="KW-0479">Metal-binding</keyword>
<dbReference type="InterPro" id="IPR007197">
    <property type="entry name" value="rSAM"/>
</dbReference>
<evidence type="ECO:0000256" key="2">
    <source>
        <dbReference type="ARBA" id="ARBA00005217"/>
    </source>
</evidence>